<sequence length="323" mass="35829">MTKYEPHTHEPTKELGRYPDDEIDLRELFLTLWRGKWIILATTVAFAAAGVFYALSKPNIYQAGVLLAPAQDEGSAGGLGGQLGGLASLAGINLGSGGANKTVMAKQVLQSRAFLADFIHRHNLSVALMATEGWDINSQEWVINREVYNPQSGEWLQDEDGKSQNPTDWDLVKKFKENHLSISDDKETGMVTVNIKSQSPPVAKEWAEKLVHDINEHMRQQDVKDAEARIAYLEEKLGETNIAGMQQVFYQLIESETRTVMLANAQNEYIFKTVDPAVVPQEKSEPKRALVAIVATMLGGMLGVFAVFVRAFIRGGQKEKENV</sequence>
<reference evidence="9 10" key="1">
    <citation type="journal article" date="2012" name="J. Bacteriol.">
        <title>Genome sequence of deep-sea manganese-oxidizing bacterium Marinobacter manganoxydans MnI7-9.</title>
        <authorList>
            <person name="Wang H."/>
            <person name="Li H."/>
            <person name="Shao Z."/>
            <person name="Liao S."/>
            <person name="Johnstone L."/>
            <person name="Rensing C."/>
            <person name="Wang G."/>
        </authorList>
    </citation>
    <scope>NUCLEOTIDE SEQUENCE [LARGE SCALE GENOMIC DNA]</scope>
    <source>
        <strain evidence="9 10">MnI7-9</strain>
    </source>
</reference>
<evidence type="ECO:0000256" key="3">
    <source>
        <dbReference type="ARBA" id="ARBA00022692"/>
    </source>
</evidence>
<organism evidence="9 10">
    <name type="scientific">Marinobacter manganoxydans MnI7-9</name>
    <dbReference type="NCBI Taxonomy" id="1094979"/>
    <lineage>
        <taxon>Bacteria</taxon>
        <taxon>Pseudomonadati</taxon>
        <taxon>Pseudomonadota</taxon>
        <taxon>Gammaproteobacteria</taxon>
        <taxon>Pseudomonadales</taxon>
        <taxon>Marinobacteraceae</taxon>
        <taxon>Marinobacter</taxon>
    </lineage>
</organism>
<dbReference type="InterPro" id="IPR032807">
    <property type="entry name" value="GNVR"/>
</dbReference>
<evidence type="ECO:0000256" key="6">
    <source>
        <dbReference type="SAM" id="Phobius"/>
    </source>
</evidence>
<dbReference type="Proteomes" id="UP000003208">
    <property type="component" value="Unassembled WGS sequence"/>
</dbReference>
<dbReference type="RefSeq" id="WP_008170246.1">
    <property type="nucleotide sequence ID" value="NZ_AGTR01000013.1"/>
</dbReference>
<dbReference type="InterPro" id="IPR003856">
    <property type="entry name" value="LPS_length_determ_N"/>
</dbReference>
<evidence type="ECO:0000259" key="8">
    <source>
        <dbReference type="Pfam" id="PF13807"/>
    </source>
</evidence>
<name>G6YP50_9GAMM</name>
<dbReference type="PANTHER" id="PTHR32309">
    <property type="entry name" value="TYROSINE-PROTEIN KINASE"/>
    <property type="match status" value="1"/>
</dbReference>
<accession>G6YP50</accession>
<dbReference type="AlphaFoldDB" id="G6YP50"/>
<keyword evidence="10" id="KW-1185">Reference proteome</keyword>
<feature type="domain" description="Polysaccharide chain length determinant N-terminal" evidence="7">
    <location>
        <begin position="21"/>
        <end position="119"/>
    </location>
</feature>
<evidence type="ECO:0000259" key="7">
    <source>
        <dbReference type="Pfam" id="PF02706"/>
    </source>
</evidence>
<dbReference type="GO" id="GO:0004713">
    <property type="term" value="F:protein tyrosine kinase activity"/>
    <property type="evidence" value="ECO:0007669"/>
    <property type="project" value="TreeGrafter"/>
</dbReference>
<keyword evidence="5 6" id="KW-0472">Membrane</keyword>
<feature type="domain" description="Tyrosine-protein kinase G-rich" evidence="8">
    <location>
        <begin position="246"/>
        <end position="311"/>
    </location>
</feature>
<evidence type="ECO:0000256" key="2">
    <source>
        <dbReference type="ARBA" id="ARBA00022475"/>
    </source>
</evidence>
<keyword evidence="2" id="KW-1003">Cell membrane</keyword>
<dbReference type="EMBL" id="AGTR01000013">
    <property type="protein sequence ID" value="EHJ06112.1"/>
    <property type="molecule type" value="Genomic_DNA"/>
</dbReference>
<comment type="subcellular location">
    <subcellularLocation>
        <location evidence="1">Cell membrane</location>
        <topology evidence="1">Multi-pass membrane protein</topology>
    </subcellularLocation>
</comment>
<evidence type="ECO:0000256" key="1">
    <source>
        <dbReference type="ARBA" id="ARBA00004651"/>
    </source>
</evidence>
<dbReference type="Pfam" id="PF02706">
    <property type="entry name" value="Wzz"/>
    <property type="match status" value="1"/>
</dbReference>
<keyword evidence="4 6" id="KW-1133">Transmembrane helix</keyword>
<evidence type="ECO:0000313" key="9">
    <source>
        <dbReference type="EMBL" id="EHJ06112.1"/>
    </source>
</evidence>
<evidence type="ECO:0000313" key="10">
    <source>
        <dbReference type="Proteomes" id="UP000003208"/>
    </source>
</evidence>
<evidence type="ECO:0000256" key="5">
    <source>
        <dbReference type="ARBA" id="ARBA00023136"/>
    </source>
</evidence>
<evidence type="ECO:0000256" key="4">
    <source>
        <dbReference type="ARBA" id="ARBA00022989"/>
    </source>
</evidence>
<protein>
    <submittedName>
        <fullName evidence="9">Chain length determinant protein</fullName>
    </submittedName>
</protein>
<gene>
    <name evidence="9" type="ORF">KYE_03060</name>
</gene>
<feature type="transmembrane region" description="Helical" evidence="6">
    <location>
        <begin position="37"/>
        <end position="55"/>
    </location>
</feature>
<proteinExistence type="predicted"/>
<dbReference type="InterPro" id="IPR050445">
    <property type="entry name" value="Bact_polysacc_biosynth/exp"/>
</dbReference>
<keyword evidence="3 6" id="KW-0812">Transmembrane</keyword>
<dbReference type="PATRIC" id="fig|1094979.3.peg.573"/>
<dbReference type="PANTHER" id="PTHR32309:SF13">
    <property type="entry name" value="FERRIC ENTEROBACTIN TRANSPORT PROTEIN FEPE"/>
    <property type="match status" value="1"/>
</dbReference>
<dbReference type="GO" id="GO:0005886">
    <property type="term" value="C:plasma membrane"/>
    <property type="evidence" value="ECO:0007669"/>
    <property type="project" value="UniProtKB-SubCell"/>
</dbReference>
<dbReference type="Pfam" id="PF13807">
    <property type="entry name" value="GNVR"/>
    <property type="match status" value="1"/>
</dbReference>
<feature type="transmembrane region" description="Helical" evidence="6">
    <location>
        <begin position="289"/>
        <end position="313"/>
    </location>
</feature>